<keyword evidence="7 8" id="KW-0472">Membrane</keyword>
<feature type="transmembrane region" description="Helical" evidence="8">
    <location>
        <begin position="523"/>
        <end position="545"/>
    </location>
</feature>
<keyword evidence="6 8" id="KW-1133">Transmembrane helix</keyword>
<feature type="transmembrane region" description="Helical" evidence="8">
    <location>
        <begin position="339"/>
        <end position="362"/>
    </location>
</feature>
<dbReference type="Gene3D" id="1.10.3720.10">
    <property type="entry name" value="MetI-like"/>
    <property type="match status" value="2"/>
</dbReference>
<evidence type="ECO:0000256" key="8">
    <source>
        <dbReference type="RuleBase" id="RU363032"/>
    </source>
</evidence>
<name>A0A830G831_9EURY</name>
<comment type="subcellular location">
    <subcellularLocation>
        <location evidence="1">Cell inner membrane</location>
        <topology evidence="1">Multi-pass membrane protein</topology>
    </subcellularLocation>
    <subcellularLocation>
        <location evidence="8">Cell membrane</location>
        <topology evidence="8">Multi-pass membrane protein</topology>
    </subcellularLocation>
</comment>
<evidence type="ECO:0000256" key="7">
    <source>
        <dbReference type="ARBA" id="ARBA00023136"/>
    </source>
</evidence>
<sequence length="549" mass="57800">MSALDRLAAPFAHARSGDSDLPTGLVLLSGAIAAAVLSPIAWILLRVFEAEGDVSLVTQPSTFATSIALVAVVTGASVVIGVPLAFLTVRTDLPFRRFWTIAVALPLVIPSYLGAFTYISAFGPSGYIAGVLAPLGIDSVPSVYGFGGVALVLTLYTFPYVFITTRASLLSFDESLVEAARTLGVSRLEAFRRVTLPQLVPGIASGALLVALYALSDFGTPNLLRLEVLTQAIWVDFNGFGRETAAMLSLQLLTITAVILAVQSRVGDSTQGAYVGTRASTSSDTTVALGRWKAPALAFCATVVTMCLVVPLAVLFVWFRRGASDVGRTRLVFEWSYATNSVLVSVAAAVVCALAAIPVAYLAARHRSTIAEVIDRATYIGYAMPGIVLGLALVFFGVSYGAAVDDLSSVVGIASYLPALYQTLPLLIFAYVVRFLPQSVGATRSSVMRVDRELTEAARLLGQSSLGAFRRVALPLIAPGVLAGAALVFLTTMKELPATLLLQPTGFDTLVTYIWAVRESGSYGAAAIPAFVLIVVSALSMVVILSQEK</sequence>
<dbReference type="AlphaFoldDB" id="A0A830G831"/>
<dbReference type="CDD" id="cd06261">
    <property type="entry name" value="TM_PBP2"/>
    <property type="match status" value="2"/>
</dbReference>
<evidence type="ECO:0000256" key="5">
    <source>
        <dbReference type="ARBA" id="ARBA00022692"/>
    </source>
</evidence>
<evidence type="ECO:0000256" key="1">
    <source>
        <dbReference type="ARBA" id="ARBA00004429"/>
    </source>
</evidence>
<accession>A0A830G831</accession>
<feature type="transmembrane region" description="Helical" evidence="8">
    <location>
        <begin position="143"/>
        <end position="163"/>
    </location>
</feature>
<dbReference type="PROSITE" id="PS50928">
    <property type="entry name" value="ABC_TM1"/>
    <property type="match status" value="2"/>
</dbReference>
<feature type="transmembrane region" description="Helical" evidence="8">
    <location>
        <begin position="196"/>
        <end position="215"/>
    </location>
</feature>
<dbReference type="InterPro" id="IPR000515">
    <property type="entry name" value="MetI-like"/>
</dbReference>
<feature type="transmembrane region" description="Helical" evidence="8">
    <location>
        <begin position="296"/>
        <end position="319"/>
    </location>
</feature>
<dbReference type="SUPFAM" id="SSF161098">
    <property type="entry name" value="MetI-like"/>
    <property type="match status" value="2"/>
</dbReference>
<keyword evidence="4" id="KW-0997">Cell inner membrane</keyword>
<evidence type="ECO:0000313" key="11">
    <source>
        <dbReference type="Proteomes" id="UP000608850"/>
    </source>
</evidence>
<dbReference type="Proteomes" id="UP000608850">
    <property type="component" value="Unassembled WGS sequence"/>
</dbReference>
<feature type="transmembrane region" description="Helical" evidence="8">
    <location>
        <begin position="382"/>
        <end position="403"/>
    </location>
</feature>
<evidence type="ECO:0000259" key="9">
    <source>
        <dbReference type="PROSITE" id="PS50928"/>
    </source>
</evidence>
<comment type="caution">
    <text evidence="10">The sequence shown here is derived from an EMBL/GenBank/DDBJ whole genome shotgun (WGS) entry which is preliminary data.</text>
</comment>
<evidence type="ECO:0000313" key="10">
    <source>
        <dbReference type="EMBL" id="GGN09894.1"/>
    </source>
</evidence>
<evidence type="ECO:0000256" key="6">
    <source>
        <dbReference type="ARBA" id="ARBA00022989"/>
    </source>
</evidence>
<feature type="transmembrane region" description="Helical" evidence="8">
    <location>
        <begin position="98"/>
        <end position="123"/>
    </location>
</feature>
<keyword evidence="11" id="KW-1185">Reference proteome</keyword>
<protein>
    <submittedName>
        <fullName evidence="10">Iron ABC transporter permease</fullName>
    </submittedName>
</protein>
<feature type="domain" description="ABC transmembrane type-1" evidence="9">
    <location>
        <begin position="338"/>
        <end position="544"/>
    </location>
</feature>
<dbReference type="EMBL" id="BMOQ01000002">
    <property type="protein sequence ID" value="GGN09894.1"/>
    <property type="molecule type" value="Genomic_DNA"/>
</dbReference>
<keyword evidence="5 8" id="KW-0812">Transmembrane</keyword>
<dbReference type="OrthoDB" id="28023at2157"/>
<feature type="transmembrane region" description="Helical" evidence="8">
    <location>
        <begin position="244"/>
        <end position="262"/>
    </location>
</feature>
<proteinExistence type="inferred from homology"/>
<dbReference type="RefSeq" id="WP_188877137.1">
    <property type="nucleotide sequence ID" value="NZ_BMOQ01000002.1"/>
</dbReference>
<keyword evidence="2 8" id="KW-0813">Transport</keyword>
<evidence type="ECO:0000256" key="4">
    <source>
        <dbReference type="ARBA" id="ARBA00022519"/>
    </source>
</evidence>
<dbReference type="GO" id="GO:0005886">
    <property type="term" value="C:plasma membrane"/>
    <property type="evidence" value="ECO:0007669"/>
    <property type="project" value="UniProtKB-SubCell"/>
</dbReference>
<dbReference type="PANTHER" id="PTHR43357">
    <property type="entry name" value="INNER MEMBRANE ABC TRANSPORTER PERMEASE PROTEIN YDCV"/>
    <property type="match status" value="1"/>
</dbReference>
<dbReference type="PANTHER" id="PTHR43357:SF3">
    <property type="entry name" value="FE(3+)-TRANSPORT SYSTEM PERMEASE PROTEIN FBPB 2"/>
    <property type="match status" value="1"/>
</dbReference>
<feature type="transmembrane region" description="Helical" evidence="8">
    <location>
        <begin position="21"/>
        <end position="43"/>
    </location>
</feature>
<feature type="transmembrane region" description="Helical" evidence="8">
    <location>
        <begin position="63"/>
        <end position="86"/>
    </location>
</feature>
<feature type="transmembrane region" description="Helical" evidence="8">
    <location>
        <begin position="472"/>
        <end position="493"/>
    </location>
</feature>
<evidence type="ECO:0000256" key="3">
    <source>
        <dbReference type="ARBA" id="ARBA00022475"/>
    </source>
</evidence>
<dbReference type="GO" id="GO:0055085">
    <property type="term" value="P:transmembrane transport"/>
    <property type="evidence" value="ECO:0007669"/>
    <property type="project" value="InterPro"/>
</dbReference>
<comment type="similarity">
    <text evidence="8">Belongs to the binding-protein-dependent transport system permease family.</text>
</comment>
<dbReference type="Pfam" id="PF00528">
    <property type="entry name" value="BPD_transp_1"/>
    <property type="match status" value="2"/>
</dbReference>
<evidence type="ECO:0000256" key="2">
    <source>
        <dbReference type="ARBA" id="ARBA00022448"/>
    </source>
</evidence>
<keyword evidence="3" id="KW-1003">Cell membrane</keyword>
<dbReference type="InterPro" id="IPR035906">
    <property type="entry name" value="MetI-like_sf"/>
</dbReference>
<reference evidence="10 11" key="1">
    <citation type="journal article" date="2019" name="Int. J. Syst. Evol. Microbiol.">
        <title>The Global Catalogue of Microorganisms (GCM) 10K type strain sequencing project: providing services to taxonomists for standard genome sequencing and annotation.</title>
        <authorList>
            <consortium name="The Broad Institute Genomics Platform"/>
            <consortium name="The Broad Institute Genome Sequencing Center for Infectious Disease"/>
            <person name="Wu L."/>
            <person name="Ma J."/>
        </authorList>
    </citation>
    <scope>NUCLEOTIDE SEQUENCE [LARGE SCALE GENOMIC DNA]</scope>
    <source>
        <strain evidence="10 11">JCM 16331</strain>
    </source>
</reference>
<feature type="domain" description="ABC transmembrane type-1" evidence="9">
    <location>
        <begin position="63"/>
        <end position="261"/>
    </location>
</feature>
<organism evidence="10 11">
    <name type="scientific">Halarchaeum nitratireducens</name>
    <dbReference type="NCBI Taxonomy" id="489913"/>
    <lineage>
        <taxon>Archaea</taxon>
        <taxon>Methanobacteriati</taxon>
        <taxon>Methanobacteriota</taxon>
        <taxon>Stenosarchaea group</taxon>
        <taxon>Halobacteria</taxon>
        <taxon>Halobacteriales</taxon>
        <taxon>Halobacteriaceae</taxon>
    </lineage>
</organism>
<feature type="transmembrane region" description="Helical" evidence="8">
    <location>
        <begin position="415"/>
        <end position="436"/>
    </location>
</feature>
<gene>
    <name evidence="10" type="ORF">GCM10009021_06960</name>
</gene>